<evidence type="ECO:0000256" key="2">
    <source>
        <dbReference type="ARBA" id="ARBA00022801"/>
    </source>
</evidence>
<dbReference type="RefSeq" id="WP_089404266.1">
    <property type="nucleotide sequence ID" value="NZ_FZOH01000004.1"/>
</dbReference>
<evidence type="ECO:0000313" key="4">
    <source>
        <dbReference type="EMBL" id="SNS43684.1"/>
    </source>
</evidence>
<dbReference type="PANTHER" id="PTHR22946:SF9">
    <property type="entry name" value="POLYKETIDE TRANSFERASE AF380"/>
    <property type="match status" value="1"/>
</dbReference>
<dbReference type="InterPro" id="IPR050261">
    <property type="entry name" value="FrsA_esterase"/>
</dbReference>
<gene>
    <name evidence="4" type="ORF">SAMN04488107_2551</name>
</gene>
<dbReference type="InterPro" id="IPR000383">
    <property type="entry name" value="Xaa-Pro-like_dom"/>
</dbReference>
<evidence type="ECO:0000256" key="1">
    <source>
        <dbReference type="ARBA" id="ARBA00008645"/>
    </source>
</evidence>
<comment type="similarity">
    <text evidence="1">Belongs to the AB hydrolase superfamily.</text>
</comment>
<dbReference type="SUPFAM" id="SSF53474">
    <property type="entry name" value="alpha/beta-Hydrolases"/>
    <property type="match status" value="1"/>
</dbReference>
<dbReference type="InterPro" id="IPR029058">
    <property type="entry name" value="AB_hydrolase_fold"/>
</dbReference>
<dbReference type="Gene3D" id="1.10.10.800">
    <property type="match status" value="1"/>
</dbReference>
<dbReference type="Pfam" id="PF02129">
    <property type="entry name" value="Peptidase_S15"/>
    <property type="match status" value="1"/>
</dbReference>
<keyword evidence="5" id="KW-1185">Reference proteome</keyword>
<feature type="domain" description="Xaa-Pro dipeptidyl-peptidase-like" evidence="3">
    <location>
        <begin position="11"/>
        <end position="278"/>
    </location>
</feature>
<evidence type="ECO:0000313" key="5">
    <source>
        <dbReference type="Proteomes" id="UP000198386"/>
    </source>
</evidence>
<dbReference type="Proteomes" id="UP000198386">
    <property type="component" value="Unassembled WGS sequence"/>
</dbReference>
<keyword evidence="2" id="KW-0378">Hydrolase</keyword>
<evidence type="ECO:0000259" key="3">
    <source>
        <dbReference type="Pfam" id="PF02129"/>
    </source>
</evidence>
<dbReference type="AlphaFoldDB" id="A0A239EIH6"/>
<dbReference type="PANTHER" id="PTHR22946">
    <property type="entry name" value="DIENELACTONE HYDROLASE DOMAIN-CONTAINING PROTEIN-RELATED"/>
    <property type="match status" value="1"/>
</dbReference>
<reference evidence="5" key="1">
    <citation type="submission" date="2017-06" db="EMBL/GenBank/DDBJ databases">
        <authorList>
            <person name="Varghese N."/>
            <person name="Submissions S."/>
        </authorList>
    </citation>
    <scope>NUCLEOTIDE SEQUENCE [LARGE SCALE GENOMIC DNA]</scope>
    <source>
        <strain evidence="5">DSM 45423</strain>
    </source>
</reference>
<sequence>MREDIEFRTEDGVTLRGWHHAPDDGPADTRRPLVVMAHGFSAVKEMFLDDFADHFAAGGLGVLVYDNRNLGGSDGEPRGEIDPWQQVRDYRTAITWAQTQPWCDPDRIGIWGSSYSGGHVLVVGAIDRRVRCVVSQVPLVSGLANARRLIRADQFADLRAMFDADRAARYAGKPPEMMQVTWEKDPAEVCALPTADTSEFFFGPIQERASTWRNEVTLRSVEMFVEYEPGAYIADIAPTPLMVVVAAQDHLTVADLTLEYYERARHPKELLVLPVGHFEAYTGEAFARSAPAQLDWFRRYLT</sequence>
<name>A0A239EIH6_9ACTN</name>
<proteinExistence type="inferred from homology"/>
<dbReference type="GO" id="GO:0052689">
    <property type="term" value="F:carboxylic ester hydrolase activity"/>
    <property type="evidence" value="ECO:0007669"/>
    <property type="project" value="UniProtKB-ARBA"/>
</dbReference>
<dbReference type="Gene3D" id="3.40.50.1820">
    <property type="entry name" value="alpha/beta hydrolase"/>
    <property type="match status" value="1"/>
</dbReference>
<dbReference type="OrthoDB" id="5902829at2"/>
<protein>
    <recommendedName>
        <fullName evidence="3">Xaa-Pro dipeptidyl-peptidase-like domain-containing protein</fullName>
    </recommendedName>
</protein>
<organism evidence="4 5">
    <name type="scientific">Geodermatophilus saharensis</name>
    <dbReference type="NCBI Taxonomy" id="1137994"/>
    <lineage>
        <taxon>Bacteria</taxon>
        <taxon>Bacillati</taxon>
        <taxon>Actinomycetota</taxon>
        <taxon>Actinomycetes</taxon>
        <taxon>Geodermatophilales</taxon>
        <taxon>Geodermatophilaceae</taxon>
        <taxon>Geodermatophilus</taxon>
    </lineage>
</organism>
<accession>A0A239EIH6</accession>
<dbReference type="EMBL" id="FZOH01000004">
    <property type="protein sequence ID" value="SNS43684.1"/>
    <property type="molecule type" value="Genomic_DNA"/>
</dbReference>